<evidence type="ECO:0000313" key="2">
    <source>
        <dbReference type="Proteomes" id="UP000789702"/>
    </source>
</evidence>
<proteinExistence type="predicted"/>
<protein>
    <submittedName>
        <fullName evidence="1">15935_t:CDS:1</fullName>
    </submittedName>
</protein>
<dbReference type="Proteomes" id="UP000789702">
    <property type="component" value="Unassembled WGS sequence"/>
</dbReference>
<organism evidence="1 2">
    <name type="scientific">Dentiscutata heterogama</name>
    <dbReference type="NCBI Taxonomy" id="1316150"/>
    <lineage>
        <taxon>Eukaryota</taxon>
        <taxon>Fungi</taxon>
        <taxon>Fungi incertae sedis</taxon>
        <taxon>Mucoromycota</taxon>
        <taxon>Glomeromycotina</taxon>
        <taxon>Glomeromycetes</taxon>
        <taxon>Diversisporales</taxon>
        <taxon>Gigasporaceae</taxon>
        <taxon>Dentiscutata</taxon>
    </lineage>
</organism>
<evidence type="ECO:0000313" key="1">
    <source>
        <dbReference type="EMBL" id="CAG8553905.1"/>
    </source>
</evidence>
<sequence>MDWDNKDDEFTYPTKLHWDPKLTELGCNQARELCQYFVTNNIKIDRIYSKNGLSEWCSPRINKLNAGCAPLPLLREFFPRINPTYIPISKLPDINETSEELHERLSRTIQGFTEVKEDIRSILIISHATSTVAGVRALIKQRYAMINCATCSLTKCIRNGGNWVIELSGDTSFLSHGSIRNWVFKKEWEDNYDVKKEIHKENGLIN</sequence>
<gene>
    <name evidence="1" type="ORF">DHETER_LOCUS5349</name>
</gene>
<accession>A0ACA9LVM7</accession>
<keyword evidence="2" id="KW-1185">Reference proteome</keyword>
<dbReference type="EMBL" id="CAJVPU010005877">
    <property type="protein sequence ID" value="CAG8553905.1"/>
    <property type="molecule type" value="Genomic_DNA"/>
</dbReference>
<reference evidence="1" key="1">
    <citation type="submission" date="2021-06" db="EMBL/GenBank/DDBJ databases">
        <authorList>
            <person name="Kallberg Y."/>
            <person name="Tangrot J."/>
            <person name="Rosling A."/>
        </authorList>
    </citation>
    <scope>NUCLEOTIDE SEQUENCE</scope>
    <source>
        <strain evidence="1">IL203A</strain>
    </source>
</reference>
<comment type="caution">
    <text evidence="1">The sequence shown here is derived from an EMBL/GenBank/DDBJ whole genome shotgun (WGS) entry which is preliminary data.</text>
</comment>
<name>A0ACA9LVM7_9GLOM</name>